<dbReference type="Pfam" id="PF00534">
    <property type="entry name" value="Glycos_transf_1"/>
    <property type="match status" value="1"/>
</dbReference>
<evidence type="ECO:0000313" key="3">
    <source>
        <dbReference type="Proteomes" id="UP001482513"/>
    </source>
</evidence>
<organism evidence="2 3">
    <name type="scientific">Leptolyngbya subtilissima DQ-A4</name>
    <dbReference type="NCBI Taxonomy" id="2933933"/>
    <lineage>
        <taxon>Bacteria</taxon>
        <taxon>Bacillati</taxon>
        <taxon>Cyanobacteriota</taxon>
        <taxon>Cyanophyceae</taxon>
        <taxon>Leptolyngbyales</taxon>
        <taxon>Leptolyngbyaceae</taxon>
        <taxon>Leptolyngbya group</taxon>
        <taxon>Leptolyngbya</taxon>
    </lineage>
</organism>
<evidence type="ECO:0000259" key="1">
    <source>
        <dbReference type="Pfam" id="PF00534"/>
    </source>
</evidence>
<sequence>MVNRRISLVHPTSNPNSRNAAIALAEANLLHEVITAVAYDPKSQLARTIRQLPRSIGLPLSQELERRTWVAPGSSTIRTHPWREALRVALVKSGVSTKVGLGQQGPINWVYKSLDRHVARCHLNEIDAIYAYEDGAAYTFEAAKQRGIRCFYELPIAFHHTSRQIQQDEAGRFPEFASALQAAHEPLWKLERKDQEAALADHIFVASSMTRQSLLDAGIASERISVIPYGAPVDYFRPQPKLDKKFRALFVGRVGPRKGVHYLLQAWKKLKLSDAELKLVGVNEFPTGWLESFQDCIHYLPSVPHTTLRQHYCNASVLVFPSLVEGFGLVMLEAMACGIPVITTPNAAGPDIITDGVEGFIVPIRDPEILQERLEWCRENPDKLAQMGRSARKKAELSTWFGYRQKLASKIQTLLSE</sequence>
<gene>
    <name evidence="2" type="ORF">NC992_14585</name>
</gene>
<dbReference type="PANTHER" id="PTHR45947">
    <property type="entry name" value="SULFOQUINOVOSYL TRANSFERASE SQD2"/>
    <property type="match status" value="1"/>
</dbReference>
<evidence type="ECO:0000313" key="2">
    <source>
        <dbReference type="EMBL" id="MEP0948108.1"/>
    </source>
</evidence>
<dbReference type="Proteomes" id="UP001482513">
    <property type="component" value="Unassembled WGS sequence"/>
</dbReference>
<dbReference type="InterPro" id="IPR001296">
    <property type="entry name" value="Glyco_trans_1"/>
</dbReference>
<dbReference type="RefSeq" id="WP_190705482.1">
    <property type="nucleotide sequence ID" value="NZ_JAMPKX010000006.1"/>
</dbReference>
<feature type="domain" description="Glycosyl transferase family 1" evidence="1">
    <location>
        <begin position="237"/>
        <end position="393"/>
    </location>
</feature>
<reference evidence="2 3" key="1">
    <citation type="submission" date="2022-04" db="EMBL/GenBank/DDBJ databases">
        <title>Positive selection, recombination, and allopatry shape intraspecific diversity of widespread and dominant cyanobacteria.</title>
        <authorList>
            <person name="Wei J."/>
            <person name="Shu W."/>
            <person name="Hu C."/>
        </authorList>
    </citation>
    <scope>NUCLEOTIDE SEQUENCE [LARGE SCALE GENOMIC DNA]</scope>
    <source>
        <strain evidence="2 3">DQ-A4</strain>
    </source>
</reference>
<dbReference type="SUPFAM" id="SSF53756">
    <property type="entry name" value="UDP-Glycosyltransferase/glycogen phosphorylase"/>
    <property type="match status" value="1"/>
</dbReference>
<comment type="caution">
    <text evidence="2">The sequence shown here is derived from an EMBL/GenBank/DDBJ whole genome shotgun (WGS) entry which is preliminary data.</text>
</comment>
<dbReference type="EMBL" id="JAMPKX010000006">
    <property type="protein sequence ID" value="MEP0948108.1"/>
    <property type="molecule type" value="Genomic_DNA"/>
</dbReference>
<dbReference type="Gene3D" id="3.40.50.2000">
    <property type="entry name" value="Glycogen Phosphorylase B"/>
    <property type="match status" value="2"/>
</dbReference>
<keyword evidence="3" id="KW-1185">Reference proteome</keyword>
<dbReference type="CDD" id="cd03801">
    <property type="entry name" value="GT4_PimA-like"/>
    <property type="match status" value="1"/>
</dbReference>
<protein>
    <submittedName>
        <fullName evidence="2">Glycosyltransferase family 4 protein</fullName>
    </submittedName>
</protein>
<dbReference type="InterPro" id="IPR050194">
    <property type="entry name" value="Glycosyltransferase_grp1"/>
</dbReference>
<proteinExistence type="predicted"/>
<name>A0ABV0K868_9CYAN</name>
<accession>A0ABV0K868</accession>
<dbReference type="PANTHER" id="PTHR45947:SF3">
    <property type="entry name" value="SULFOQUINOVOSYL TRANSFERASE SQD2"/>
    <property type="match status" value="1"/>
</dbReference>